<sequence>MAGKVTQKTPLEEVQERNGTGGDQRVIKRCSEKWAKRTKKDANPWPREGSLDPRMLIQMEEKINNHKRERELTVLKAFQLLAKEKAVQEEKQVVKKQQVEANKEGQKASPEVKRRPDQMKNDPRSPMQPTAPEEDPRPPPYHKGIYPAIPAVSQCPQVTIKVKGKPITGDMSILAELLTAMGKKENTGSRVQREIQEYQKVMATGSIASAASPTVGRDPRSPSAHTGELAASPPEGGSQEQLAIPKAIQKDTELEAGASPRREEATMMTTTSLQSPEPRTRKAAATTSTHLEEKLPCHEKLQTPSPSQEEWKRQGRRRSDLKELEEFIEKAYAKMQGKSNQQRGSNTQQEIQPGKQTGRSVPTPRIKDGLIRDDCTLLKTKTKQRLEFDEESMNTASLGSILGSHKEPIDGDRYSRPRKGVDEAMIGCTPEGLSVKACLKPLAPLITDTINSSLTSGTVPSPLRLAAITPLLKKPGFDPDDPNHFRHISNLTFLSELLKRAVAAQLNQHLLNNELYETFQSGFRTHHRTETALLKVTSAAFDTVNHSILLNHLQSIGITNTALSWFNSYLSGRSHYITINNHTSPYK</sequence>
<evidence type="ECO:0000313" key="3">
    <source>
        <dbReference type="EMBL" id="KAL2087662.1"/>
    </source>
</evidence>
<feature type="compositionally biased region" description="Polar residues" evidence="1">
    <location>
        <begin position="267"/>
        <end position="277"/>
    </location>
</feature>
<dbReference type="AlphaFoldDB" id="A0ABD1JKH7"/>
<evidence type="ECO:0000313" key="4">
    <source>
        <dbReference type="Proteomes" id="UP001591681"/>
    </source>
</evidence>
<feature type="region of interest" description="Disordered" evidence="1">
    <location>
        <begin position="335"/>
        <end position="369"/>
    </location>
</feature>
<evidence type="ECO:0000259" key="2">
    <source>
        <dbReference type="Pfam" id="PF00078"/>
    </source>
</evidence>
<proteinExistence type="predicted"/>
<feature type="compositionally biased region" description="Basic and acidic residues" evidence="1">
    <location>
        <begin position="87"/>
        <end position="123"/>
    </location>
</feature>
<feature type="region of interest" description="Disordered" evidence="1">
    <location>
        <begin position="87"/>
        <end position="148"/>
    </location>
</feature>
<feature type="domain" description="Reverse transcriptase" evidence="2">
    <location>
        <begin position="473"/>
        <end position="582"/>
    </location>
</feature>
<accession>A0ABD1JKH7</accession>
<feature type="region of interest" description="Disordered" evidence="1">
    <location>
        <begin position="1"/>
        <end position="23"/>
    </location>
</feature>
<dbReference type="Proteomes" id="UP001591681">
    <property type="component" value="Unassembled WGS sequence"/>
</dbReference>
<feature type="compositionally biased region" description="Basic and acidic residues" evidence="1">
    <location>
        <begin position="290"/>
        <end position="301"/>
    </location>
</feature>
<dbReference type="InterPro" id="IPR000477">
    <property type="entry name" value="RT_dom"/>
</dbReference>
<feature type="compositionally biased region" description="Polar residues" evidence="1">
    <location>
        <begin position="337"/>
        <end position="360"/>
    </location>
</feature>
<dbReference type="Pfam" id="PF00078">
    <property type="entry name" value="RVT_1"/>
    <property type="match status" value="1"/>
</dbReference>
<dbReference type="EMBL" id="JBHFQA010000014">
    <property type="protein sequence ID" value="KAL2087662.1"/>
    <property type="molecule type" value="Genomic_DNA"/>
</dbReference>
<feature type="region of interest" description="Disordered" evidence="1">
    <location>
        <begin position="205"/>
        <end position="320"/>
    </location>
</feature>
<gene>
    <name evidence="3" type="ORF">ACEWY4_016490</name>
</gene>
<keyword evidence="4" id="KW-1185">Reference proteome</keyword>
<protein>
    <recommendedName>
        <fullName evidence="2">Reverse transcriptase domain-containing protein</fullName>
    </recommendedName>
</protein>
<dbReference type="PANTHER" id="PTHR33332">
    <property type="entry name" value="REVERSE TRANSCRIPTASE DOMAIN-CONTAINING PROTEIN"/>
    <property type="match status" value="1"/>
</dbReference>
<name>A0ABD1JKH7_9TELE</name>
<comment type="caution">
    <text evidence="3">The sequence shown here is derived from an EMBL/GenBank/DDBJ whole genome shotgun (WGS) entry which is preliminary data.</text>
</comment>
<evidence type="ECO:0000256" key="1">
    <source>
        <dbReference type="SAM" id="MobiDB-lite"/>
    </source>
</evidence>
<reference evidence="3 4" key="1">
    <citation type="submission" date="2024-09" db="EMBL/GenBank/DDBJ databases">
        <title>A chromosome-level genome assembly of Gray's grenadier anchovy, Coilia grayii.</title>
        <authorList>
            <person name="Fu Z."/>
        </authorList>
    </citation>
    <scope>NUCLEOTIDE SEQUENCE [LARGE SCALE GENOMIC DNA]</scope>
    <source>
        <strain evidence="3">G4</strain>
        <tissue evidence="3">Muscle</tissue>
    </source>
</reference>
<organism evidence="3 4">
    <name type="scientific">Coilia grayii</name>
    <name type="common">Gray's grenadier anchovy</name>
    <dbReference type="NCBI Taxonomy" id="363190"/>
    <lineage>
        <taxon>Eukaryota</taxon>
        <taxon>Metazoa</taxon>
        <taxon>Chordata</taxon>
        <taxon>Craniata</taxon>
        <taxon>Vertebrata</taxon>
        <taxon>Euteleostomi</taxon>
        <taxon>Actinopterygii</taxon>
        <taxon>Neopterygii</taxon>
        <taxon>Teleostei</taxon>
        <taxon>Clupei</taxon>
        <taxon>Clupeiformes</taxon>
        <taxon>Clupeoidei</taxon>
        <taxon>Engraulidae</taxon>
        <taxon>Coilinae</taxon>
        <taxon>Coilia</taxon>
    </lineage>
</organism>
<feature type="compositionally biased region" description="Basic and acidic residues" evidence="1">
    <location>
        <begin position="309"/>
        <end position="320"/>
    </location>
</feature>